<evidence type="ECO:0000313" key="2">
    <source>
        <dbReference type="Proteomes" id="UP001165653"/>
    </source>
</evidence>
<name>A0ABT3FYJ6_9BACT</name>
<comment type="caution">
    <text evidence="1">The sequence shown here is derived from an EMBL/GenBank/DDBJ whole genome shotgun (WGS) entry which is preliminary data.</text>
</comment>
<organism evidence="1 2">
    <name type="scientific">Luteolibacter rhizosphaerae</name>
    <dbReference type="NCBI Taxonomy" id="2989719"/>
    <lineage>
        <taxon>Bacteria</taxon>
        <taxon>Pseudomonadati</taxon>
        <taxon>Verrucomicrobiota</taxon>
        <taxon>Verrucomicrobiia</taxon>
        <taxon>Verrucomicrobiales</taxon>
        <taxon>Verrucomicrobiaceae</taxon>
        <taxon>Luteolibacter</taxon>
    </lineage>
</organism>
<protein>
    <recommendedName>
        <fullName evidence="3">Nucleotidyltransferase AbiEii toxin of type IV toxin-antitoxin system</fullName>
    </recommendedName>
</protein>
<reference evidence="1" key="1">
    <citation type="submission" date="2022-10" db="EMBL/GenBank/DDBJ databases">
        <title>Luteolibacter sp. GHJ8, whole genome shotgun sequencing project.</title>
        <authorList>
            <person name="Zhao G."/>
            <person name="Shen L."/>
        </authorList>
    </citation>
    <scope>NUCLEOTIDE SEQUENCE</scope>
    <source>
        <strain evidence="1">GHJ8</strain>
    </source>
</reference>
<dbReference type="EMBL" id="JAPDDR010000002">
    <property type="protein sequence ID" value="MCW1912664.1"/>
    <property type="molecule type" value="Genomic_DNA"/>
</dbReference>
<evidence type="ECO:0000313" key="1">
    <source>
        <dbReference type="EMBL" id="MCW1912664.1"/>
    </source>
</evidence>
<evidence type="ECO:0008006" key="3">
    <source>
        <dbReference type="Google" id="ProtNLM"/>
    </source>
</evidence>
<proteinExistence type="predicted"/>
<accession>A0ABT3FYJ6</accession>
<keyword evidence="2" id="KW-1185">Reference proteome</keyword>
<dbReference type="Proteomes" id="UP001165653">
    <property type="component" value="Unassembled WGS sequence"/>
</dbReference>
<gene>
    <name evidence="1" type="ORF">OJ996_03700</name>
</gene>
<sequence length="161" mass="18151">MRSLGKRTWGAGTIYLTGGATALLHGWRPSTIDIDLKADPEPSGWFEALAFLKDDLSVNVELASPDQFIPALPGWRERSPFIVRHGSLDFHHYDLYSQALAKLERGHTRDVVDVTAMRESGLINSDRLLDLFLRIEPDLIRYPSLDPRSFRASVTRFVEAS</sequence>